<reference evidence="1 2" key="2">
    <citation type="submission" date="2018-11" db="EMBL/GenBank/DDBJ databases">
        <authorList>
            <consortium name="Pathogen Informatics"/>
        </authorList>
    </citation>
    <scope>NUCLEOTIDE SEQUENCE [LARGE SCALE GENOMIC DNA]</scope>
    <source>
        <strain evidence="1 2">Costa Rica</strain>
    </source>
</reference>
<name>A0A0R3PCH1_ANGCS</name>
<dbReference type="AlphaFoldDB" id="A0A0R3PCH1"/>
<evidence type="ECO:0000313" key="1">
    <source>
        <dbReference type="EMBL" id="VDM53095.1"/>
    </source>
</evidence>
<keyword evidence="2" id="KW-1185">Reference proteome</keyword>
<protein>
    <submittedName>
        <fullName evidence="1 3">Uncharacterized protein</fullName>
    </submittedName>
</protein>
<proteinExistence type="predicted"/>
<accession>A0A0R3PCH1</accession>
<sequence length="70" mass="8076">MTRLHVFCADPSTSHVRFISSHPLSTKIFLAALRVASPPHFRTQRCITMPSLQRMEWCISPSECYISELR</sequence>
<evidence type="ECO:0000313" key="2">
    <source>
        <dbReference type="Proteomes" id="UP000267027"/>
    </source>
</evidence>
<dbReference type="WBParaSite" id="ACOC_0000150901-mRNA-1">
    <property type="protein sequence ID" value="ACOC_0000150901-mRNA-1"/>
    <property type="gene ID" value="ACOC_0000150901"/>
</dbReference>
<evidence type="ECO:0000313" key="3">
    <source>
        <dbReference type="WBParaSite" id="ACOC_0000150901-mRNA-1"/>
    </source>
</evidence>
<dbReference type="Proteomes" id="UP000267027">
    <property type="component" value="Unassembled WGS sequence"/>
</dbReference>
<gene>
    <name evidence="1" type="ORF">ACOC_LOCUS1510</name>
</gene>
<organism evidence="3">
    <name type="scientific">Angiostrongylus costaricensis</name>
    <name type="common">Nematode worm</name>
    <dbReference type="NCBI Taxonomy" id="334426"/>
    <lineage>
        <taxon>Eukaryota</taxon>
        <taxon>Metazoa</taxon>
        <taxon>Ecdysozoa</taxon>
        <taxon>Nematoda</taxon>
        <taxon>Chromadorea</taxon>
        <taxon>Rhabditida</taxon>
        <taxon>Rhabditina</taxon>
        <taxon>Rhabditomorpha</taxon>
        <taxon>Strongyloidea</taxon>
        <taxon>Metastrongylidae</taxon>
        <taxon>Angiostrongylus</taxon>
    </lineage>
</organism>
<dbReference type="EMBL" id="UYYA01000226">
    <property type="protein sequence ID" value="VDM53095.1"/>
    <property type="molecule type" value="Genomic_DNA"/>
</dbReference>
<reference evidence="3" key="1">
    <citation type="submission" date="2017-02" db="UniProtKB">
        <authorList>
            <consortium name="WormBaseParasite"/>
        </authorList>
    </citation>
    <scope>IDENTIFICATION</scope>
</reference>